<dbReference type="AlphaFoldDB" id="A0A7D5Q838"/>
<evidence type="ECO:0000259" key="2">
    <source>
        <dbReference type="Pfam" id="PF01927"/>
    </source>
</evidence>
<keyword evidence="4" id="KW-1185">Reference proteome</keyword>
<dbReference type="InterPro" id="IPR002782">
    <property type="entry name" value="Mut7-C_RNAse_dom"/>
</dbReference>
<evidence type="ECO:0000313" key="4">
    <source>
        <dbReference type="Proteomes" id="UP000509626"/>
    </source>
</evidence>
<proteinExistence type="predicted"/>
<dbReference type="KEGG" id="halu:HUG12_01865"/>
<dbReference type="Pfam" id="PF01927">
    <property type="entry name" value="Mut7-C"/>
    <property type="match status" value="1"/>
</dbReference>
<organism evidence="3 4">
    <name type="scientific">Halorarum salinum</name>
    <dbReference type="NCBI Taxonomy" id="2743089"/>
    <lineage>
        <taxon>Archaea</taxon>
        <taxon>Methanobacteriati</taxon>
        <taxon>Methanobacteriota</taxon>
        <taxon>Stenosarchaea group</taxon>
        <taxon>Halobacteria</taxon>
        <taxon>Halobacteriales</taxon>
        <taxon>Haloferacaceae</taxon>
        <taxon>Halorarum</taxon>
    </lineage>
</organism>
<dbReference type="RefSeq" id="WP_179267142.1">
    <property type="nucleotide sequence ID" value="NZ_CP058579.1"/>
</dbReference>
<gene>
    <name evidence="3" type="ORF">HUG12_01865</name>
</gene>
<dbReference type="GeneID" id="56036166"/>
<dbReference type="Proteomes" id="UP000509626">
    <property type="component" value="Chromosome"/>
</dbReference>
<dbReference type="PANTHER" id="PTHR39081">
    <property type="entry name" value="MUT7-C DOMAIN-CONTAINING PROTEIN"/>
    <property type="match status" value="1"/>
</dbReference>
<dbReference type="EMBL" id="CP058579">
    <property type="protein sequence ID" value="QLG60556.1"/>
    <property type="molecule type" value="Genomic_DNA"/>
</dbReference>
<accession>A0A7D5Q838</accession>
<feature type="region of interest" description="Disordered" evidence="1">
    <location>
        <begin position="1"/>
        <end position="21"/>
    </location>
</feature>
<protein>
    <submittedName>
        <fullName evidence="3">Mut7-C RNAse domain-containing protein</fullName>
    </submittedName>
</protein>
<dbReference type="OrthoDB" id="1266at2157"/>
<evidence type="ECO:0000313" key="3">
    <source>
        <dbReference type="EMBL" id="QLG60556.1"/>
    </source>
</evidence>
<feature type="domain" description="Mut7-C RNAse" evidence="2">
    <location>
        <begin position="24"/>
        <end position="163"/>
    </location>
</feature>
<dbReference type="PANTHER" id="PTHR39081:SF1">
    <property type="entry name" value="MUT7-C RNASE DOMAIN-CONTAINING PROTEIN"/>
    <property type="match status" value="1"/>
</dbReference>
<sequence>MTPDGADGSGNGDAGPDGTDERDRLLLDAMLGTLATYLRMCGYDAAYALDRGIEDDDRLRGLAAAEGRRLLTRDASLADRTDGALLLESREVTDQLRELRAAGLDLSLPDRPTRCGTCNGPLAWLDDSEPRPSNAPADGPTWRCRDCGQHFWKGSHWDDVRDTLARL</sequence>
<reference evidence="3 4" key="1">
    <citation type="submission" date="2020-06" db="EMBL/GenBank/DDBJ databases">
        <title>NJ-3-1, isolated from saline soil.</title>
        <authorList>
            <person name="Cui H.L."/>
            <person name="Shi X."/>
        </authorList>
    </citation>
    <scope>NUCLEOTIDE SEQUENCE [LARGE SCALE GENOMIC DNA]</scope>
    <source>
        <strain evidence="3 4">NJ-3-1</strain>
    </source>
</reference>
<name>A0A7D5Q838_9EURY</name>
<evidence type="ECO:0000256" key="1">
    <source>
        <dbReference type="SAM" id="MobiDB-lite"/>
    </source>
</evidence>